<accession>A0A6P5KB90</accession>
<dbReference type="RefSeq" id="XP_020842748.1">
    <property type="nucleotide sequence ID" value="XM_020987089.1"/>
</dbReference>
<dbReference type="GeneID" id="110208894"/>
<evidence type="ECO:0000256" key="7">
    <source>
        <dbReference type="ARBA" id="ARBA00022801"/>
    </source>
</evidence>
<dbReference type="GO" id="GO:0005886">
    <property type="term" value="C:plasma membrane"/>
    <property type="evidence" value="ECO:0007669"/>
    <property type="project" value="UniProtKB-SubCell"/>
</dbReference>
<evidence type="ECO:0000256" key="1">
    <source>
        <dbReference type="ARBA" id="ARBA00004609"/>
    </source>
</evidence>
<evidence type="ECO:0000256" key="15">
    <source>
        <dbReference type="ARBA" id="ARBA00043080"/>
    </source>
</evidence>
<comment type="subunit">
    <text evidence="3">Monomer.</text>
</comment>
<protein>
    <recommendedName>
        <fullName evidence="13">Pantetheinase</fullName>
        <ecNumber evidence="12">3.5.1.92</ecNumber>
    </recommendedName>
    <alternativeName>
        <fullName evidence="15">Pantetheine hydrolase</fullName>
    </alternativeName>
    <alternativeName>
        <fullName evidence="14">Vascular non-inflammatory molecule 1</fullName>
    </alternativeName>
</protein>
<keyword evidence="19" id="KW-1185">Reference proteome</keyword>
<evidence type="ECO:0000256" key="12">
    <source>
        <dbReference type="ARBA" id="ARBA00039042"/>
    </source>
</evidence>
<evidence type="ECO:0000256" key="13">
    <source>
        <dbReference type="ARBA" id="ARBA00039352"/>
    </source>
</evidence>
<gene>
    <name evidence="20 21" type="primary">LOC110208894</name>
</gene>
<dbReference type="Gene3D" id="3.60.110.10">
    <property type="entry name" value="Carbon-nitrogen hydrolase"/>
    <property type="match status" value="1"/>
</dbReference>
<evidence type="ECO:0000256" key="5">
    <source>
        <dbReference type="ARBA" id="ARBA00022622"/>
    </source>
</evidence>
<proteinExistence type="inferred from homology"/>
<evidence type="ECO:0000256" key="2">
    <source>
        <dbReference type="ARBA" id="ARBA00008225"/>
    </source>
</evidence>
<dbReference type="GO" id="GO:0098552">
    <property type="term" value="C:side of membrane"/>
    <property type="evidence" value="ECO:0007669"/>
    <property type="project" value="UniProtKB-KW"/>
</dbReference>
<dbReference type="RefSeq" id="XP_020842747.1">
    <property type="nucleotide sequence ID" value="XM_020987088.1"/>
</dbReference>
<evidence type="ECO:0000256" key="6">
    <source>
        <dbReference type="ARBA" id="ARBA00022729"/>
    </source>
</evidence>
<dbReference type="GO" id="GO:0017159">
    <property type="term" value="F:pantetheine hydrolase activity"/>
    <property type="evidence" value="ECO:0007669"/>
    <property type="project" value="UniProtKB-EC"/>
</dbReference>
<evidence type="ECO:0000256" key="9">
    <source>
        <dbReference type="ARBA" id="ARBA00023180"/>
    </source>
</evidence>
<dbReference type="AlphaFoldDB" id="A0A6P5KB90"/>
<dbReference type="InterPro" id="IPR003010">
    <property type="entry name" value="C-N_Hydrolase"/>
</dbReference>
<reference evidence="20 21" key="1">
    <citation type="submission" date="2025-04" db="UniProtKB">
        <authorList>
            <consortium name="RefSeq"/>
        </authorList>
    </citation>
    <scope>IDENTIFICATION</scope>
    <source>
        <tissue evidence="20 21">Spleen</tissue>
    </source>
</reference>
<keyword evidence="4" id="KW-1003">Cell membrane</keyword>
<evidence type="ECO:0000256" key="14">
    <source>
        <dbReference type="ARBA" id="ARBA00041612"/>
    </source>
</evidence>
<dbReference type="InterPro" id="IPR012101">
    <property type="entry name" value="Biotinidase-like_euk"/>
</dbReference>
<feature type="domain" description="CN hydrolase" evidence="18">
    <location>
        <begin position="40"/>
        <end position="307"/>
    </location>
</feature>
<dbReference type="SUPFAM" id="SSF56317">
    <property type="entry name" value="Carbon-nitrogen hydrolase"/>
    <property type="match status" value="1"/>
</dbReference>
<sequence length="532" mass="60087">MHPSQWQSYMAIFALCAFKTTCLDTFIAAVYEHAVLIHPEHLRPVNQKEALNLMNKNMDILEQAIISAAKQGAHIIVTPEYGISGFISNRLKIYPFLEDIPHPKVNWTPCTDHSRFGNTPVQERLSCMARNNSIYLVANMMDRKTCDPTVSKCPSNGYYQYNTNVVYDSEGKLVARYYKKYMLTKEAQFDTPFETELVTFDTTFGKFGILTGFDILFHDPAVTLVEKLKVDTIVLPVAWMNNLPYLYPTAFHAAWAMGMRVNLLVANIHNTVSQMTGSGIYAPDSPKVYYIDMNSENGTLLLSQLDSHPKLSPPVNWSSYANSIEPFSTEQEEFKASILFDKFTFKELINDTGNYTVCQNTLCCYLSYKMSEKRTDEVYVLGAFDGLHIAEGEYYVQICTLLKCLTAMLETCGRPVENASTVFDMFSLSGTFDSQHVFPEMLLSGLQIAPGDFEVFAIIESSTMNILVYMGTFFLSMTSLRYIPFSGISGSKSIDISVTYFHNSKLLSKLIIMIHSSTNSILMCYLVPQLLQ</sequence>
<keyword evidence="5" id="KW-0336">GPI-anchor</keyword>
<dbReference type="KEGG" id="pcw:110208894"/>
<evidence type="ECO:0000313" key="21">
    <source>
        <dbReference type="RefSeq" id="XP_020842748.1"/>
    </source>
</evidence>
<dbReference type="GO" id="GO:0015939">
    <property type="term" value="P:pantothenate metabolic process"/>
    <property type="evidence" value="ECO:0007669"/>
    <property type="project" value="TreeGrafter"/>
</dbReference>
<organism evidence="19 21">
    <name type="scientific">Phascolarctos cinereus</name>
    <name type="common">Koala</name>
    <dbReference type="NCBI Taxonomy" id="38626"/>
    <lineage>
        <taxon>Eukaryota</taxon>
        <taxon>Metazoa</taxon>
        <taxon>Chordata</taxon>
        <taxon>Craniata</taxon>
        <taxon>Vertebrata</taxon>
        <taxon>Euteleostomi</taxon>
        <taxon>Mammalia</taxon>
        <taxon>Metatheria</taxon>
        <taxon>Diprotodontia</taxon>
        <taxon>Phascolarctidae</taxon>
        <taxon>Phascolarctos</taxon>
    </lineage>
</organism>
<dbReference type="EC" id="3.5.1.92" evidence="12"/>
<dbReference type="Proteomes" id="UP000515140">
    <property type="component" value="Unplaced"/>
</dbReference>
<dbReference type="Pfam" id="PF19018">
    <property type="entry name" value="Vanin_C"/>
    <property type="match status" value="1"/>
</dbReference>
<comment type="function">
    <text evidence="11">Amidohydrolase that hydrolyzes specifically one of the carboamide linkages in D-pantetheine thus recycling pantothenic acid (vitamin B5) and releasing cysteamine.</text>
</comment>
<dbReference type="Pfam" id="PF00795">
    <property type="entry name" value="CN_hydrolase"/>
    <property type="match status" value="1"/>
</dbReference>
<dbReference type="InterPro" id="IPR043957">
    <property type="entry name" value="Vanin_C"/>
</dbReference>
<evidence type="ECO:0000256" key="16">
    <source>
        <dbReference type="ARBA" id="ARBA00049072"/>
    </source>
</evidence>
<keyword evidence="6 17" id="KW-0732">Signal</keyword>
<evidence type="ECO:0000256" key="4">
    <source>
        <dbReference type="ARBA" id="ARBA00022475"/>
    </source>
</evidence>
<dbReference type="CDD" id="cd07567">
    <property type="entry name" value="biotinidase_like"/>
    <property type="match status" value="1"/>
</dbReference>
<evidence type="ECO:0000256" key="8">
    <source>
        <dbReference type="ARBA" id="ARBA00023136"/>
    </source>
</evidence>
<dbReference type="PANTHER" id="PTHR10609:SF16">
    <property type="entry name" value="PANTETHEINASE"/>
    <property type="match status" value="1"/>
</dbReference>
<dbReference type="InterPro" id="IPR036526">
    <property type="entry name" value="C-N_Hydrolase_sf"/>
</dbReference>
<dbReference type="PANTHER" id="PTHR10609">
    <property type="entry name" value="BIOTINIDASE-RELATED"/>
    <property type="match status" value="1"/>
</dbReference>
<feature type="signal peptide" evidence="17">
    <location>
        <begin position="1"/>
        <end position="22"/>
    </location>
</feature>
<dbReference type="PROSITE" id="PS50263">
    <property type="entry name" value="CN_HYDROLASE"/>
    <property type="match status" value="1"/>
</dbReference>
<keyword evidence="9" id="KW-0325">Glycoprotein</keyword>
<evidence type="ECO:0000256" key="10">
    <source>
        <dbReference type="ARBA" id="ARBA00023288"/>
    </source>
</evidence>
<comment type="catalytic activity">
    <reaction evidence="16">
        <text>(R)-pantetheine + H2O = cysteamine + (R)-pantothenate</text>
        <dbReference type="Rhea" id="RHEA:13445"/>
        <dbReference type="ChEBI" id="CHEBI:15377"/>
        <dbReference type="ChEBI" id="CHEBI:16753"/>
        <dbReference type="ChEBI" id="CHEBI:29032"/>
        <dbReference type="ChEBI" id="CHEBI:58029"/>
        <dbReference type="EC" id="3.5.1.92"/>
    </reaction>
</comment>
<keyword evidence="8" id="KW-0472">Membrane</keyword>
<keyword evidence="7" id="KW-0378">Hydrolase</keyword>
<evidence type="ECO:0000313" key="19">
    <source>
        <dbReference type="Proteomes" id="UP000515140"/>
    </source>
</evidence>
<dbReference type="FunFam" id="3.60.110.10:FF:000001">
    <property type="entry name" value="biotinidase isoform X1"/>
    <property type="match status" value="1"/>
</dbReference>
<evidence type="ECO:0000259" key="18">
    <source>
        <dbReference type="PROSITE" id="PS50263"/>
    </source>
</evidence>
<evidence type="ECO:0000256" key="3">
    <source>
        <dbReference type="ARBA" id="ARBA00011245"/>
    </source>
</evidence>
<dbReference type="PIRSF" id="PIRSF011861">
    <property type="entry name" value="Biotinidase"/>
    <property type="match status" value="1"/>
</dbReference>
<feature type="chain" id="PRO_5044648313" description="Pantetheinase" evidence="17">
    <location>
        <begin position="23"/>
        <end position="532"/>
    </location>
</feature>
<evidence type="ECO:0000313" key="20">
    <source>
        <dbReference type="RefSeq" id="XP_020842747.1"/>
    </source>
</evidence>
<name>A0A6P5KB90_PHACI</name>
<evidence type="ECO:0000256" key="11">
    <source>
        <dbReference type="ARBA" id="ARBA00037598"/>
    </source>
</evidence>
<evidence type="ECO:0000256" key="17">
    <source>
        <dbReference type="SAM" id="SignalP"/>
    </source>
</evidence>
<comment type="similarity">
    <text evidence="2">Belongs to the carbon-nitrogen hydrolase superfamily. BTD/VNN family.</text>
</comment>
<comment type="subcellular location">
    <subcellularLocation>
        <location evidence="1">Cell membrane</location>
        <topology evidence="1">Lipid-anchor</topology>
        <topology evidence="1">GPI-anchor</topology>
    </subcellularLocation>
</comment>
<dbReference type="InterPro" id="IPR040154">
    <property type="entry name" value="Biotinidase/VNN"/>
</dbReference>
<keyword evidence="10" id="KW-0449">Lipoprotein</keyword>